<dbReference type="EMBL" id="JANFVX010000002">
    <property type="protein sequence ID" value="MCW0342929.1"/>
    <property type="molecule type" value="Genomic_DNA"/>
</dbReference>
<feature type="transmembrane region" description="Helical" evidence="1">
    <location>
        <begin position="258"/>
        <end position="279"/>
    </location>
</feature>
<feature type="transmembrane region" description="Helical" evidence="1">
    <location>
        <begin position="45"/>
        <end position="61"/>
    </location>
</feature>
<accession>A0AAJ1FQD3</accession>
<dbReference type="AlphaFoldDB" id="A0AAJ1FQD3"/>
<feature type="transmembrane region" description="Helical" evidence="1">
    <location>
        <begin position="128"/>
        <end position="147"/>
    </location>
</feature>
<feature type="transmembrane region" description="Helical" evidence="1">
    <location>
        <begin position="376"/>
        <end position="406"/>
    </location>
</feature>
<evidence type="ECO:0000313" key="2">
    <source>
        <dbReference type="EMBL" id="MCW0342929.1"/>
    </source>
</evidence>
<feature type="transmembrane region" description="Helical" evidence="1">
    <location>
        <begin position="21"/>
        <end position="39"/>
    </location>
</feature>
<reference evidence="2" key="1">
    <citation type="submission" date="2022-06" db="EMBL/GenBank/DDBJ databases">
        <title>Dynamics of rice microbiomes reveals core vertical transmitted seed endophytes.</title>
        <authorList>
            <person name="Liao K."/>
            <person name="Zhang X."/>
        </authorList>
    </citation>
    <scope>NUCLEOTIDE SEQUENCE</scope>
    <source>
        <strain evidence="2">JT1-17</strain>
    </source>
</reference>
<feature type="transmembrane region" description="Helical" evidence="1">
    <location>
        <begin position="97"/>
        <end position="116"/>
    </location>
</feature>
<proteinExistence type="predicted"/>
<feature type="transmembrane region" description="Helical" evidence="1">
    <location>
        <begin position="341"/>
        <end position="364"/>
    </location>
</feature>
<feature type="transmembrane region" description="Helical" evidence="1">
    <location>
        <begin position="219"/>
        <end position="246"/>
    </location>
</feature>
<protein>
    <submittedName>
        <fullName evidence="2">Uncharacterized protein</fullName>
    </submittedName>
</protein>
<keyword evidence="1" id="KW-1133">Transmembrane helix</keyword>
<gene>
    <name evidence="2" type="ORF">NB703_001022</name>
</gene>
<name>A0AAJ1FQD3_PANAN</name>
<organism evidence="2 3">
    <name type="scientific">Pantoea ananas</name>
    <name type="common">Erwinia uredovora</name>
    <dbReference type="NCBI Taxonomy" id="553"/>
    <lineage>
        <taxon>Bacteria</taxon>
        <taxon>Pseudomonadati</taxon>
        <taxon>Pseudomonadota</taxon>
        <taxon>Gammaproteobacteria</taxon>
        <taxon>Enterobacterales</taxon>
        <taxon>Erwiniaceae</taxon>
        <taxon>Pantoea</taxon>
    </lineage>
</organism>
<keyword evidence="1" id="KW-0812">Transmembrane</keyword>
<sequence length="423" mass="48568">MINEPHSKHDIEKKENMFKRTIGLTLLTVFFLYNVKFVFLDGIGSFYIVSLLFFLAFLSSYRKENFKFNTNSLKISCVWMFFSFFSILKNIDNFDPSFFKFIILIPFVLMITPYIVEKMNASPGEILKIIGLATFLNAIVMIVMFLSIDIRNFYLSFLQLEVVDVLGKDALKNLLSLRLIGINGFSAYATAFIQITGAILYYIYVTEFTKTGKLKLRNYLVIFIVIISSLIAARSSIAGIIALMAIMLCDAKNYKKNWFYLVLFFVILTLLFGLISVLLPPKIANFFTGWALEFFNSGLKSGSLQKNLEMYVYSLSDFTILGDGRLTNGIGGYYKETDVGYFRLLFSSGILGCLLMLATLFVVLNPFKLRKIKNSFYLFVNLMLSIIFMFKGFIIYDAFICFFMYLSLNLTLTQKEINDSRCE</sequence>
<feature type="transmembrane region" description="Helical" evidence="1">
    <location>
        <begin position="183"/>
        <end position="204"/>
    </location>
</feature>
<evidence type="ECO:0000313" key="3">
    <source>
        <dbReference type="Proteomes" id="UP001208888"/>
    </source>
</evidence>
<evidence type="ECO:0000256" key="1">
    <source>
        <dbReference type="SAM" id="Phobius"/>
    </source>
</evidence>
<keyword evidence="1" id="KW-0472">Membrane</keyword>
<dbReference type="RefSeq" id="WP_028724862.1">
    <property type="nucleotide sequence ID" value="NZ_JANFVX010000002.1"/>
</dbReference>
<dbReference type="Proteomes" id="UP001208888">
    <property type="component" value="Unassembled WGS sequence"/>
</dbReference>
<comment type="caution">
    <text evidence="2">The sequence shown here is derived from an EMBL/GenBank/DDBJ whole genome shotgun (WGS) entry which is preliminary data.</text>
</comment>